<proteinExistence type="inferred from homology"/>
<keyword evidence="4" id="KW-0812">Transmembrane</keyword>
<reference evidence="9" key="1">
    <citation type="submission" date="2022-03" db="EMBL/GenBank/DDBJ databases">
        <authorList>
            <person name="Martin C."/>
        </authorList>
    </citation>
    <scope>NUCLEOTIDE SEQUENCE</scope>
</reference>
<evidence type="ECO:0000313" key="10">
    <source>
        <dbReference type="Proteomes" id="UP000749559"/>
    </source>
</evidence>
<keyword evidence="5" id="KW-0547">Nucleotide-binding</keyword>
<evidence type="ECO:0000256" key="4">
    <source>
        <dbReference type="ARBA" id="ARBA00022692"/>
    </source>
</evidence>
<dbReference type="GO" id="GO:0005524">
    <property type="term" value="F:ATP binding"/>
    <property type="evidence" value="ECO:0007669"/>
    <property type="project" value="UniProtKB-KW"/>
</dbReference>
<evidence type="ECO:0000256" key="3">
    <source>
        <dbReference type="ARBA" id="ARBA00022448"/>
    </source>
</evidence>
<dbReference type="PROSITE" id="PS50893">
    <property type="entry name" value="ABC_TRANSPORTER_2"/>
    <property type="match status" value="1"/>
</dbReference>
<evidence type="ECO:0000256" key="5">
    <source>
        <dbReference type="ARBA" id="ARBA00022741"/>
    </source>
</evidence>
<dbReference type="SUPFAM" id="SSF52540">
    <property type="entry name" value="P-loop containing nucleoside triphosphate hydrolases"/>
    <property type="match status" value="1"/>
</dbReference>
<dbReference type="Pfam" id="PF01061">
    <property type="entry name" value="ABC2_membrane"/>
    <property type="match status" value="1"/>
</dbReference>
<dbReference type="FunFam" id="3.40.50.300:FF:000891">
    <property type="entry name" value="ATP-binding cassette sub-family G member"/>
    <property type="match status" value="1"/>
</dbReference>
<protein>
    <submittedName>
        <fullName evidence="9">Uncharacterized protein</fullName>
    </submittedName>
</protein>
<comment type="similarity">
    <text evidence="2">Belongs to the ABC transporter superfamily. ABCG family. Eye pigment precursor importer (TC 3.A.1.204) subfamily.</text>
</comment>
<organism evidence="9 10">
    <name type="scientific">Owenia fusiformis</name>
    <name type="common">Polychaete worm</name>
    <dbReference type="NCBI Taxonomy" id="6347"/>
    <lineage>
        <taxon>Eukaryota</taxon>
        <taxon>Metazoa</taxon>
        <taxon>Spiralia</taxon>
        <taxon>Lophotrochozoa</taxon>
        <taxon>Annelida</taxon>
        <taxon>Polychaeta</taxon>
        <taxon>Sedentaria</taxon>
        <taxon>Canalipalpata</taxon>
        <taxon>Sabellida</taxon>
        <taxon>Oweniida</taxon>
        <taxon>Oweniidae</taxon>
        <taxon>Owenia</taxon>
    </lineage>
</organism>
<dbReference type="EMBL" id="CAIIXF020000010">
    <property type="protein sequence ID" value="CAH1795936.1"/>
    <property type="molecule type" value="Genomic_DNA"/>
</dbReference>
<evidence type="ECO:0000256" key="1">
    <source>
        <dbReference type="ARBA" id="ARBA00004141"/>
    </source>
</evidence>
<dbReference type="AlphaFoldDB" id="A0A8J1TU82"/>
<sequence length="723" mass="81255">MAELTSVQVHVPLVSNADDSQEITKISDKASLNSPAVTGPCYLKKVDNVMMDRSRLEHLPKRKAVNIEFKDLTYSVSEGLFRNRGYKTILKCISGKFKSGELTAIMGPSGAGKSSLMNILAGYRTRNITGEITVNRKQRDLRKFRKMSCYIMQNDDLLPHLTVDESMMCSANLKLPESTSLDDKKILVNEILETLSLQECRSTMAARLSGGQRKRLSIALELVNNPPVMFFDEPTSGLDSASCLQCMLLLKSLAMGGRTIICTIHQPSAKIFEIFDNLYMLAEGQCIYTGKVSGLVPYLTDIGLPCPPYHNPADFVMEIACGEYGERNPQMVVKVRSGACKNYQTLDKPQNCNKDNSDLNNTDNNKQPDDIEVVSQNGAAMATNELNNDSASMDKAHKSLTVNLALNSQNGSETIVMKPIESERTALTGQVVEAESEEEIVHQFATSCFTQFRVLFIRTFVSIIRDTNLTQLRLISHLSIGVLIGLLYLGIGNQADKVYNNAGCLFFTMLFLMFTALMPTVMTFPMEMSVFAREHLNYWYSLKAYYLAKTMADMPFQIIFPLMYGSIVYWMTDQPPDFVRFVMFLTLCTQTALVAQSLGLLIGAATSLQVAVFLGPVTAIPILLFSGFFVNFDTIPKYMQWLSYASYIRYSFEGVLQAIYGFSRENLECEEDFCPLKKPLDVLKRLDVDESRFYIDFLVLCGFFVLFRTGCYFVLRWKVKSEK</sequence>
<dbReference type="PANTHER" id="PTHR48041:SF78">
    <property type="entry name" value="ABC TRANSPORTER EXPRESSED IN TRACHEA, ISOFORM A"/>
    <property type="match status" value="1"/>
</dbReference>
<keyword evidence="6" id="KW-0067">ATP-binding</keyword>
<evidence type="ECO:0000256" key="6">
    <source>
        <dbReference type="ARBA" id="ARBA00022840"/>
    </source>
</evidence>
<dbReference type="SMART" id="SM00382">
    <property type="entry name" value="AAA"/>
    <property type="match status" value="1"/>
</dbReference>
<comment type="subcellular location">
    <subcellularLocation>
        <location evidence="1">Membrane</location>
        <topology evidence="1">Multi-pass membrane protein</topology>
    </subcellularLocation>
</comment>
<dbReference type="PANTHER" id="PTHR48041">
    <property type="entry name" value="ABC TRANSPORTER G FAMILY MEMBER 28"/>
    <property type="match status" value="1"/>
</dbReference>
<keyword evidence="8" id="KW-0472">Membrane</keyword>
<comment type="caution">
    <text evidence="9">The sequence shown here is derived from an EMBL/GenBank/DDBJ whole genome shotgun (WGS) entry which is preliminary data.</text>
</comment>
<evidence type="ECO:0000256" key="2">
    <source>
        <dbReference type="ARBA" id="ARBA00005814"/>
    </source>
</evidence>
<keyword evidence="7" id="KW-1133">Transmembrane helix</keyword>
<dbReference type="OrthoDB" id="66620at2759"/>
<dbReference type="InterPro" id="IPR050352">
    <property type="entry name" value="ABCG_transporters"/>
</dbReference>
<dbReference type="PROSITE" id="PS00211">
    <property type="entry name" value="ABC_TRANSPORTER_1"/>
    <property type="match status" value="1"/>
</dbReference>
<evidence type="ECO:0000313" key="9">
    <source>
        <dbReference type="EMBL" id="CAH1795936.1"/>
    </source>
</evidence>
<evidence type="ECO:0000256" key="8">
    <source>
        <dbReference type="ARBA" id="ARBA00023136"/>
    </source>
</evidence>
<dbReference type="InterPro" id="IPR003593">
    <property type="entry name" value="AAA+_ATPase"/>
</dbReference>
<accession>A0A8J1TU82</accession>
<dbReference type="CDD" id="cd03213">
    <property type="entry name" value="ABCG_EPDR"/>
    <property type="match status" value="1"/>
</dbReference>
<dbReference type="InterPro" id="IPR017871">
    <property type="entry name" value="ABC_transporter-like_CS"/>
</dbReference>
<dbReference type="GO" id="GO:0140359">
    <property type="term" value="F:ABC-type transporter activity"/>
    <property type="evidence" value="ECO:0007669"/>
    <property type="project" value="InterPro"/>
</dbReference>
<name>A0A8J1TU82_OWEFU</name>
<dbReference type="Pfam" id="PF00005">
    <property type="entry name" value="ABC_tran"/>
    <property type="match status" value="1"/>
</dbReference>
<evidence type="ECO:0000256" key="7">
    <source>
        <dbReference type="ARBA" id="ARBA00022989"/>
    </source>
</evidence>
<dbReference type="GO" id="GO:0016887">
    <property type="term" value="F:ATP hydrolysis activity"/>
    <property type="evidence" value="ECO:0007669"/>
    <property type="project" value="InterPro"/>
</dbReference>
<dbReference type="Proteomes" id="UP000749559">
    <property type="component" value="Unassembled WGS sequence"/>
</dbReference>
<dbReference type="InterPro" id="IPR027417">
    <property type="entry name" value="P-loop_NTPase"/>
</dbReference>
<dbReference type="InterPro" id="IPR003439">
    <property type="entry name" value="ABC_transporter-like_ATP-bd"/>
</dbReference>
<keyword evidence="3" id="KW-0813">Transport</keyword>
<dbReference type="GO" id="GO:0005886">
    <property type="term" value="C:plasma membrane"/>
    <property type="evidence" value="ECO:0007669"/>
    <property type="project" value="TreeGrafter"/>
</dbReference>
<dbReference type="Gene3D" id="3.40.50.300">
    <property type="entry name" value="P-loop containing nucleotide triphosphate hydrolases"/>
    <property type="match status" value="1"/>
</dbReference>
<gene>
    <name evidence="9" type="ORF">OFUS_LOCUS20401</name>
</gene>
<keyword evidence="10" id="KW-1185">Reference proteome</keyword>
<dbReference type="InterPro" id="IPR013525">
    <property type="entry name" value="ABC2_TM"/>
</dbReference>